<keyword evidence="2" id="KW-1185">Reference proteome</keyword>
<gene>
    <name evidence="1" type="ORF">HXX76_002030</name>
</gene>
<name>A0A835WAA7_CHLIN</name>
<organism evidence="1 2">
    <name type="scientific">Chlamydomonas incerta</name>
    <dbReference type="NCBI Taxonomy" id="51695"/>
    <lineage>
        <taxon>Eukaryota</taxon>
        <taxon>Viridiplantae</taxon>
        <taxon>Chlorophyta</taxon>
        <taxon>core chlorophytes</taxon>
        <taxon>Chlorophyceae</taxon>
        <taxon>CS clade</taxon>
        <taxon>Chlamydomonadales</taxon>
        <taxon>Chlamydomonadaceae</taxon>
        <taxon>Chlamydomonas</taxon>
    </lineage>
</organism>
<dbReference type="SUPFAM" id="SSF117281">
    <property type="entry name" value="Kelch motif"/>
    <property type="match status" value="1"/>
</dbReference>
<accession>A0A835WAA7</accession>
<dbReference type="OrthoDB" id="530324at2759"/>
<dbReference type="InterPro" id="IPR015915">
    <property type="entry name" value="Kelch-typ_b-propeller"/>
</dbReference>
<proteinExistence type="predicted"/>
<dbReference type="Proteomes" id="UP000650467">
    <property type="component" value="Unassembled WGS sequence"/>
</dbReference>
<comment type="caution">
    <text evidence="1">The sequence shown here is derived from an EMBL/GenBank/DDBJ whole genome shotgun (WGS) entry which is preliminary data.</text>
</comment>
<dbReference type="SMART" id="SM00612">
    <property type="entry name" value="Kelch"/>
    <property type="match status" value="2"/>
</dbReference>
<dbReference type="Gene3D" id="2.120.10.80">
    <property type="entry name" value="Kelch-type beta propeller"/>
    <property type="match status" value="1"/>
</dbReference>
<dbReference type="AlphaFoldDB" id="A0A835WAA7"/>
<dbReference type="Pfam" id="PF01344">
    <property type="entry name" value="Kelch_1"/>
    <property type="match status" value="2"/>
</dbReference>
<dbReference type="EMBL" id="JAEHOC010000003">
    <property type="protein sequence ID" value="KAG2443682.1"/>
    <property type="molecule type" value="Genomic_DNA"/>
</dbReference>
<evidence type="ECO:0000313" key="1">
    <source>
        <dbReference type="EMBL" id="KAG2443682.1"/>
    </source>
</evidence>
<dbReference type="InterPro" id="IPR006652">
    <property type="entry name" value="Kelch_1"/>
</dbReference>
<evidence type="ECO:0000313" key="2">
    <source>
        <dbReference type="Proteomes" id="UP000650467"/>
    </source>
</evidence>
<reference evidence="1" key="1">
    <citation type="journal article" date="2020" name="bioRxiv">
        <title>Comparative genomics of Chlamydomonas.</title>
        <authorList>
            <person name="Craig R.J."/>
            <person name="Hasan A.R."/>
            <person name="Ness R.W."/>
            <person name="Keightley P.D."/>
        </authorList>
    </citation>
    <scope>NUCLEOTIDE SEQUENCE</scope>
    <source>
        <strain evidence="1">SAG 7.73</strain>
    </source>
</reference>
<dbReference type="PANTHER" id="PTHR45632">
    <property type="entry name" value="LD33804P"/>
    <property type="match status" value="1"/>
</dbReference>
<protein>
    <submittedName>
        <fullName evidence="1">Uncharacterized protein</fullName>
    </submittedName>
</protein>
<sequence length="331" mass="35075">MTVPLREIASAVLVDASGRRQLLVVGAGDKPDKTSRTLLLNLDTRVWTTGAPRLCPGDHMAAVTVDNMLYLVGGFVSGKLCNMTQIYNPVLNVWTAGPPPPVVTAAASAVAIERSIYYCGGLRNETLLADSVNAPVTNCWRYDVDVGAWTAIASMPFGVHHAAGATDGSRFWIFGGRQTAGNSLGRNANFTQVYDPTTNTWDSSASGRYAALPVARGSMGAAVYMRGRFFVMGGEEFCGSPSTCAKNTTLLTSLAVYNRTDRYDPVTNSWDLPAPGMALPRHGMYPVVAAGPAGVTNVDGAPVAYLCGGGPQAKTYYSAYCDYMTLASDVI</sequence>